<dbReference type="Proteomes" id="UP001319921">
    <property type="component" value="Chromosome"/>
</dbReference>
<comment type="catalytic activity">
    <reaction evidence="5">
        <text>alpha-D-glucose 1-phosphate + UTP + H(+) = UDP-alpha-D-glucose + diphosphate</text>
        <dbReference type="Rhea" id="RHEA:19889"/>
        <dbReference type="ChEBI" id="CHEBI:15378"/>
        <dbReference type="ChEBI" id="CHEBI:33019"/>
        <dbReference type="ChEBI" id="CHEBI:46398"/>
        <dbReference type="ChEBI" id="CHEBI:58601"/>
        <dbReference type="ChEBI" id="CHEBI:58885"/>
        <dbReference type="EC" id="2.7.7.9"/>
    </reaction>
</comment>
<dbReference type="InterPro" id="IPR029044">
    <property type="entry name" value="Nucleotide-diphossugar_trans"/>
</dbReference>
<evidence type="ECO:0000256" key="1">
    <source>
        <dbReference type="ARBA" id="ARBA00006890"/>
    </source>
</evidence>
<protein>
    <recommendedName>
        <fullName evidence="2">UTP--glucose-1-phosphate uridylyltransferase</fullName>
        <ecNumber evidence="2">2.7.7.9</ecNumber>
    </recommendedName>
</protein>
<proteinExistence type="inferred from homology"/>
<dbReference type="GO" id="GO:0006011">
    <property type="term" value="P:UDP-alpha-D-glucose metabolic process"/>
    <property type="evidence" value="ECO:0007669"/>
    <property type="project" value="InterPro"/>
</dbReference>
<keyword evidence="3" id="KW-0808">Transferase</keyword>
<dbReference type="Gene3D" id="3.90.550.10">
    <property type="entry name" value="Spore Coat Polysaccharide Biosynthesis Protein SpsA, Chain A"/>
    <property type="match status" value="1"/>
</dbReference>
<dbReference type="AlphaFoldDB" id="A0AAQ4CWG0"/>
<evidence type="ECO:0000313" key="7">
    <source>
        <dbReference type="EMBL" id="BDC00142.1"/>
    </source>
</evidence>
<comment type="similarity">
    <text evidence="1">Belongs to the UDPGP type 2 family.</text>
</comment>
<sequence>MLKKAVITSAGKGSRMKHITSLLPKALLPLFVTENGDKVTRPIIDLIMDSLRKVGVEKFCIVVGKNGMLLMQYLFERTPTFVFQEIPKGFGDAVLRAEDFSGNDPFFVHADDGVLTKGYESLKSLFDELSPDAVLFVRKVENPKRYGIVEVQDKGYYSGHKLYKVINAEEKPQNPKSNLALAAVYIFKPSIFGALKKVKIEDDKELELTYGIHNLIVDGKEVYALEMRQDEFWLNVGDPKSYLDSLNYSFKML</sequence>
<evidence type="ECO:0000256" key="3">
    <source>
        <dbReference type="ARBA" id="ARBA00022679"/>
    </source>
</evidence>
<dbReference type="EMBL" id="AP025226">
    <property type="protein sequence ID" value="BDC00142.1"/>
    <property type="molecule type" value="Genomic_DNA"/>
</dbReference>
<keyword evidence="4" id="KW-0548">Nucleotidyltransferase</keyword>
<evidence type="ECO:0000256" key="4">
    <source>
        <dbReference type="ARBA" id="ARBA00022695"/>
    </source>
</evidence>
<dbReference type="CDD" id="cd04181">
    <property type="entry name" value="NTP_transferase"/>
    <property type="match status" value="1"/>
</dbReference>
<dbReference type="InterPro" id="IPR005771">
    <property type="entry name" value="GalU_uridylyltTrfase_bac/arc"/>
</dbReference>
<evidence type="ECO:0000256" key="2">
    <source>
        <dbReference type="ARBA" id="ARBA00012415"/>
    </source>
</evidence>
<dbReference type="Pfam" id="PF00483">
    <property type="entry name" value="NTP_transferase"/>
    <property type="match status" value="1"/>
</dbReference>
<dbReference type="EC" id="2.7.7.9" evidence="2"/>
<accession>A0AAQ4CWG0</accession>
<gene>
    <name evidence="7" type="ORF">SACC_31580</name>
</gene>
<evidence type="ECO:0000313" key="8">
    <source>
        <dbReference type="Proteomes" id="UP001319921"/>
    </source>
</evidence>
<evidence type="ECO:0000259" key="6">
    <source>
        <dbReference type="Pfam" id="PF00483"/>
    </source>
</evidence>
<organism evidence="7 8">
    <name type="scientific">Saccharolobus caldissimus</name>
    <dbReference type="NCBI Taxonomy" id="1702097"/>
    <lineage>
        <taxon>Archaea</taxon>
        <taxon>Thermoproteota</taxon>
        <taxon>Thermoprotei</taxon>
        <taxon>Sulfolobales</taxon>
        <taxon>Sulfolobaceae</taxon>
        <taxon>Saccharolobus</taxon>
    </lineage>
</organism>
<dbReference type="KEGG" id="scas:SACC_31580"/>
<keyword evidence="8" id="KW-1185">Reference proteome</keyword>
<evidence type="ECO:0000256" key="5">
    <source>
        <dbReference type="ARBA" id="ARBA00048128"/>
    </source>
</evidence>
<name>A0AAQ4CWG0_9CREN</name>
<feature type="domain" description="Nucleotidyl transferase" evidence="6">
    <location>
        <begin position="4"/>
        <end position="245"/>
    </location>
</feature>
<dbReference type="PANTHER" id="PTHR43197">
    <property type="entry name" value="UTP--GLUCOSE-1-PHOSPHATE URIDYLYLTRANSFERASE"/>
    <property type="match status" value="1"/>
</dbReference>
<dbReference type="SUPFAM" id="SSF53448">
    <property type="entry name" value="Nucleotide-diphospho-sugar transferases"/>
    <property type="match status" value="1"/>
</dbReference>
<dbReference type="RefSeq" id="WP_229570832.1">
    <property type="nucleotide sequence ID" value="NZ_AP025226.1"/>
</dbReference>
<reference evidence="7 8" key="1">
    <citation type="journal article" date="2022" name="Microbiol. Resour. Announc.">
        <title>Complete Genome Sequence of the Hyperthermophilic and Acidophilic Archaeon Saccharolobus caldissimus Strain HS-3T.</title>
        <authorList>
            <person name="Sakai H.D."/>
            <person name="Kurosawa N."/>
        </authorList>
    </citation>
    <scope>NUCLEOTIDE SEQUENCE [LARGE SCALE GENOMIC DNA]</scope>
    <source>
        <strain evidence="7 8">JCM32116</strain>
    </source>
</reference>
<dbReference type="GeneID" id="68867882"/>
<dbReference type="PANTHER" id="PTHR43197:SF1">
    <property type="entry name" value="UTP--GLUCOSE-1-PHOSPHATE URIDYLYLTRANSFERASE"/>
    <property type="match status" value="1"/>
</dbReference>
<dbReference type="InterPro" id="IPR005835">
    <property type="entry name" value="NTP_transferase_dom"/>
</dbReference>
<dbReference type="GO" id="GO:0003983">
    <property type="term" value="F:UTP:glucose-1-phosphate uridylyltransferase activity"/>
    <property type="evidence" value="ECO:0007669"/>
    <property type="project" value="UniProtKB-EC"/>
</dbReference>